<dbReference type="PANTHER" id="PTHR23019:SF0">
    <property type="entry name" value="NUCLEAR PORE MEMBRANE GLYCOPROTEIN 210"/>
    <property type="match status" value="1"/>
</dbReference>
<dbReference type="EMBL" id="KY826430">
    <property type="protein sequence ID" value="ART28007.1"/>
    <property type="molecule type" value="Genomic_DNA"/>
</dbReference>
<dbReference type="PROSITE" id="PS51175">
    <property type="entry name" value="CBM6"/>
    <property type="match status" value="2"/>
</dbReference>
<dbReference type="InterPro" id="IPR045197">
    <property type="entry name" value="NUP210-like"/>
</dbReference>
<dbReference type="InterPro" id="IPR008979">
    <property type="entry name" value="Galactose-bd-like_sf"/>
</dbReference>
<dbReference type="RefSeq" id="WP_084812381.1">
    <property type="nucleotide sequence ID" value="NZ_JRYR02000002.1"/>
</dbReference>
<dbReference type="CDD" id="cd04079">
    <property type="entry name" value="CBM6_agarase-like"/>
    <property type="match status" value="1"/>
</dbReference>
<dbReference type="Pfam" id="PF18962">
    <property type="entry name" value="Por_Secre_tail"/>
    <property type="match status" value="1"/>
</dbReference>
<evidence type="ECO:0000259" key="3">
    <source>
        <dbReference type="PROSITE" id="PS50835"/>
    </source>
</evidence>
<evidence type="ECO:0000256" key="1">
    <source>
        <dbReference type="ARBA" id="ARBA00022729"/>
    </source>
</evidence>
<reference evidence="5" key="1">
    <citation type="submission" date="2017-03" db="EMBL/GenBank/DDBJ databases">
        <title>Genes of agarase from Flammeovirga pacifica WPAGA1.</title>
        <authorList>
            <person name="Gao B."/>
            <person name="Zeng R."/>
        </authorList>
    </citation>
    <scope>NUCLEOTIDE SEQUENCE</scope>
    <source>
        <strain evidence="5">WPAGA1</strain>
    </source>
</reference>
<dbReference type="InterPro" id="IPR005084">
    <property type="entry name" value="CBM6"/>
</dbReference>
<organism evidence="5">
    <name type="scientific">Flammeovirga pacifica</name>
    <dbReference type="NCBI Taxonomy" id="915059"/>
    <lineage>
        <taxon>Bacteria</taxon>
        <taxon>Pseudomonadati</taxon>
        <taxon>Bacteroidota</taxon>
        <taxon>Cytophagia</taxon>
        <taxon>Cytophagales</taxon>
        <taxon>Flammeovirgaceae</taxon>
        <taxon>Flammeovirga</taxon>
    </lineage>
</organism>
<dbReference type="PROSITE" id="PS50835">
    <property type="entry name" value="IG_LIKE"/>
    <property type="match status" value="1"/>
</dbReference>
<feature type="chain" id="PRO_5012733731" evidence="2">
    <location>
        <begin position="27"/>
        <end position="1955"/>
    </location>
</feature>
<accession>A0A1Y0ATT5</accession>
<dbReference type="InterPro" id="IPR007110">
    <property type="entry name" value="Ig-like_dom"/>
</dbReference>
<dbReference type="InterPro" id="IPR017853">
    <property type="entry name" value="GH"/>
</dbReference>
<feature type="domain" description="CBM6" evidence="4">
    <location>
        <begin position="1158"/>
        <end position="1284"/>
    </location>
</feature>
<feature type="domain" description="Ig-like" evidence="3">
    <location>
        <begin position="1607"/>
        <end position="1696"/>
    </location>
</feature>
<name>A0A1Y0ATT5_FLAPC</name>
<dbReference type="Gene3D" id="2.60.40.1080">
    <property type="match status" value="9"/>
</dbReference>
<dbReference type="InterPro" id="IPR003343">
    <property type="entry name" value="Big_2"/>
</dbReference>
<dbReference type="Pfam" id="PF18040">
    <property type="entry name" value="BPA_C"/>
    <property type="match status" value="1"/>
</dbReference>
<dbReference type="InterPro" id="IPR008964">
    <property type="entry name" value="Invasin/intimin_cell_adhesion"/>
</dbReference>
<dbReference type="Pfam" id="PF18206">
    <property type="entry name" value="Porphyrn_cat_1"/>
    <property type="match status" value="1"/>
</dbReference>
<dbReference type="GO" id="GO:0030246">
    <property type="term" value="F:carbohydrate binding"/>
    <property type="evidence" value="ECO:0007669"/>
    <property type="project" value="InterPro"/>
</dbReference>
<dbReference type="SUPFAM" id="SSF49785">
    <property type="entry name" value="Galactose-binding domain-like"/>
    <property type="match status" value="2"/>
</dbReference>
<dbReference type="Gene3D" id="3.20.20.80">
    <property type="entry name" value="Glycosidases"/>
    <property type="match status" value="1"/>
</dbReference>
<evidence type="ECO:0000256" key="2">
    <source>
        <dbReference type="SAM" id="SignalP"/>
    </source>
</evidence>
<dbReference type="Pfam" id="PF03422">
    <property type="entry name" value="CBM_6"/>
    <property type="match status" value="2"/>
</dbReference>
<dbReference type="NCBIfam" id="TIGR04183">
    <property type="entry name" value="Por_Secre_tail"/>
    <property type="match status" value="1"/>
</dbReference>
<dbReference type="InterPro" id="IPR041224">
    <property type="entry name" value="BPA_C"/>
</dbReference>
<dbReference type="SUPFAM" id="SSF51445">
    <property type="entry name" value="(Trans)glycosidases"/>
    <property type="match status" value="1"/>
</dbReference>
<dbReference type="CDD" id="cd21510">
    <property type="entry name" value="agarase_cat"/>
    <property type="match status" value="1"/>
</dbReference>
<evidence type="ECO:0000313" key="5">
    <source>
        <dbReference type="EMBL" id="ART28007.1"/>
    </source>
</evidence>
<dbReference type="OrthoDB" id="974840at2"/>
<dbReference type="Pfam" id="PF02368">
    <property type="entry name" value="Big_2"/>
    <property type="match status" value="8"/>
</dbReference>
<feature type="domain" description="CBM6" evidence="4">
    <location>
        <begin position="1471"/>
        <end position="1600"/>
    </location>
</feature>
<dbReference type="SUPFAM" id="SSF49373">
    <property type="entry name" value="Invasin/intimin cell-adhesion fragments"/>
    <property type="match status" value="8"/>
</dbReference>
<dbReference type="SMART" id="SM00635">
    <property type="entry name" value="BID_2"/>
    <property type="match status" value="9"/>
</dbReference>
<dbReference type="Gene3D" id="2.60.120.1200">
    <property type="match status" value="1"/>
</dbReference>
<feature type="signal peptide" evidence="2">
    <location>
        <begin position="1"/>
        <end position="26"/>
    </location>
</feature>
<protein>
    <submittedName>
        <fullName evidence="5">Agarase GM004975</fullName>
    </submittedName>
</protein>
<keyword evidence="1 2" id="KW-0732">Signal</keyword>
<evidence type="ECO:0000259" key="4">
    <source>
        <dbReference type="PROSITE" id="PS51175"/>
    </source>
</evidence>
<dbReference type="InterPro" id="IPR040527">
    <property type="entry name" value="Beta-sand_Porphyrn"/>
</dbReference>
<dbReference type="InterPro" id="IPR006584">
    <property type="entry name" value="Cellulose-bd_IV"/>
</dbReference>
<dbReference type="PANTHER" id="PTHR23019">
    <property type="entry name" value="NUCLEAR PORE MEMBRANE GLYCOPROTEIN GP210-RELATED"/>
    <property type="match status" value="1"/>
</dbReference>
<dbReference type="Gene3D" id="2.60.120.260">
    <property type="entry name" value="Galactose-binding domain-like"/>
    <property type="match status" value="2"/>
</dbReference>
<dbReference type="InterPro" id="IPR026444">
    <property type="entry name" value="Secre_tail"/>
</dbReference>
<proteinExistence type="predicted"/>
<sequence length="1955" mass="211200">MNYFTMLHKRILAIFLLVSCTLISQAQDVDVDVNVNFKHSVNGASEFNREDYMTIHGTSYETDWEGEEDKLDYLLNDLDTYFGRDNGSATWKFSATEEDPNRPNRPSLDHMKSLGNWLKGEYDKDFNTHQYEKRSKEMIMGTNPHPTYPTLSWNGDGNTWTGWQPYDVDVSAEWVVNYLDYFFRKSNGEAGEPLPYYWEVINEPDMPMMTGHMMCTSQEKIWEYHNLVAQGIRERFGVNNPNRPKVGGMTWGLHDFHLRDGISRYNENYLDQWLEGDGVAIYHNMMDSKANDYRDDPWYQWDIMWQGFIDACGENMDFYSVHIYDWPGWSLNANDAPSATRAGGHTEAMLDIIEWYDLYKTGDRKEMIISEFGAVNGRYNESNTPGAYDQKRMDWENIKPFNSMFMQFLERPDYITKSMPFTPVKAVWGDIADKNLRYPYAMMHPDESGNWVWSEYIKFFELWSNVKGTRIETKASNPDVQVNAYVDGNKLFLILNNLEDNEKTINLAMYEEFSNPIQNVMIKNLYLDMNKGTSGQPALDVMEVKTAPGAVTLSNDATMILEYTFANPVNLSETLEEKKFMGEKIGSGNHPFGSELIHTTGTQMSTQVNNVVVPTGDYEATLRVSGAFFKAHMSSIEVKLNGTVIAHDGNWRGTDNDLRNQWLGVLELDIPAGLLQANNTIECKSNAPSDWATTQIQVFDFSKAPGRSGVSSVALTALSIDGTLELMQGKLAALTASFTPENATNKALTWSSSNDGVATVDEFGVVTAVASSGSATITATSADGGITATHVVNAIAFANTAVASVTLDQGSAIDVDFYVTTPLSVSILPEDATDQEVVWSSSDAEVVSVDPVTGKVQGLVIGGTATITATVDGQTSSIEVKVGIVGDEVIYCEALPQEVTGNTQYTFDVSVNLLGNREVKVELLSGATVLGSGTTQADVKGKEQLSVEVNLLEVPAIGDYTLKVTALDGGDVITECSSPINILDRIRPESITFEDWLREVEVGETLPVIAEVLPDNAFDKTIHWTSSNEAIATVNAEGVVTGVAVGTTVIRGTLADGGLYQEVSIEVKGQVVVEPTEIIIPTDITIFPNGTYQIMPIFVPEWTTERSIDWSFDGDNASIDANGKITATTNQGMITLTATSSTSPLITATSAVTVGTTLRVEAETFTLQGGPVADIGIYNADASKGKAINNIQQGDFVEYEVYVPQAGDYEVTFAAGTEVEDGVVEMFVNTVSVGSKKVPSGNWDTFAPVKLDQLVTLPQGVVKIGVMGSGTSPWQFNLDYFDMAYTGEIPECDGTITSVEIVAGETTVMVGRTIQLSASQLPAQACKEVASWSSSNTNIATVDSNGKVTGVGIGTVTMTVQTGDQSETIEITAIERVPIYVSSVSIDPSSIALDINQKSILSAMVLPANADNLNVTWSSDNESVATVDANGLVTAVAEGSATITATTVDQEKTAISSVTVSGNTYEPATEIVVEAEDLEATGGEVDDAAWGGPGKGVAANPGTGINWVNNGDWAEYTVTGNGDYEITYWISTPTETGAEIEFILDGASVGKDAVTPTGGWDNYEELKSAHTVTLSGTHTVRLLASSAEAWQWNLDKFVLTPIENTTPQEVKVTGVTLNSNAENLTTGQTVQLSSTIAPIDATDKTVSWMTDNASVATVDANGLVKAIGAGDATITVTTNDGSFTAVAQITVTEDVTCVAATSITIDNELTVLDIENCVQLTATVGPENHCAVTTVWSTSDETVATIDANGNLCAVASGTVTVKAETSDGLLSDSFEVMVNIPTTGISIENGNVTLKEGETLQLSASITPIDASNVDFTWSSSNENVVSISAEGLITAVSEGVATITVTSEVGNFTATIDVTVEAVNEEDPTNVEDLANVAPTVYPMPASDVLYIKGLINDNYSISLYTLEGKQLLSENDRVNGIYELSVSGIPSGVYFLNIKGNTADHKIKIVIK</sequence>
<dbReference type="SMART" id="SM00606">
    <property type="entry name" value="CBD_IV"/>
    <property type="match status" value="2"/>
</dbReference>